<dbReference type="OrthoDB" id="5430620at2759"/>
<keyword evidence="4" id="KW-1185">Reference proteome</keyword>
<protein>
    <recommendedName>
        <fullName evidence="5">IgE-binding protein</fullName>
    </recommendedName>
</protein>
<dbReference type="EMBL" id="JAACFV010000087">
    <property type="protein sequence ID" value="KAF7506406.1"/>
    <property type="molecule type" value="Genomic_DNA"/>
</dbReference>
<feature type="compositionally biased region" description="Low complexity" evidence="1">
    <location>
        <begin position="48"/>
        <end position="65"/>
    </location>
</feature>
<dbReference type="PROSITE" id="PS51257">
    <property type="entry name" value="PROKAR_LIPOPROTEIN"/>
    <property type="match status" value="1"/>
</dbReference>
<evidence type="ECO:0008006" key="5">
    <source>
        <dbReference type="Google" id="ProtNLM"/>
    </source>
</evidence>
<accession>A0A8H7AG12</accession>
<evidence type="ECO:0000313" key="4">
    <source>
        <dbReference type="Proteomes" id="UP000606974"/>
    </source>
</evidence>
<keyword evidence="2" id="KW-0732">Signal</keyword>
<feature type="compositionally biased region" description="Basic and acidic residues" evidence="1">
    <location>
        <begin position="20"/>
        <end position="47"/>
    </location>
</feature>
<dbReference type="PANTHER" id="PTHR42047:SF1">
    <property type="entry name" value="PROTEIN, PUTATIVE (AFU_ORTHOLOGUE AFUA_6G03560)-RELATED"/>
    <property type="match status" value="1"/>
</dbReference>
<gene>
    <name evidence="3" type="ORF">GJ744_011760</name>
</gene>
<feature type="region of interest" description="Disordered" evidence="1">
    <location>
        <begin position="19"/>
        <end position="65"/>
    </location>
</feature>
<sequence>MRLLTYILLAAPILASCVPHDPRGHDNSRRSDKHDDKQDDKSKDRPRPTSCTTTTPPASTTSCVPTTSPTKAFTVIAAHSGSPIHLLPMVAGGLGFQVGGGTSSYCPTVVGASCPPGNETVFVGGSISVMVPGGQQQYVEVGGRIGYTQAHSASMPVGAIPGGFSYYKCPDEQFGHITTSIFNATGLMACPDNSFGTQRYVVYANIPNAVVPSGNVQDCIGFDGLTSDYNGPLPAAWQYT</sequence>
<feature type="signal peptide" evidence="2">
    <location>
        <begin position="1"/>
        <end position="15"/>
    </location>
</feature>
<dbReference type="InterPro" id="IPR052820">
    <property type="entry name" value="PhiA_domain"/>
</dbReference>
<evidence type="ECO:0000256" key="1">
    <source>
        <dbReference type="SAM" id="MobiDB-lite"/>
    </source>
</evidence>
<dbReference type="AlphaFoldDB" id="A0A8H7AG12"/>
<feature type="chain" id="PRO_5034098159" description="IgE-binding protein" evidence="2">
    <location>
        <begin position="16"/>
        <end position="240"/>
    </location>
</feature>
<comment type="caution">
    <text evidence="3">The sequence shown here is derived from an EMBL/GenBank/DDBJ whole genome shotgun (WGS) entry which is preliminary data.</text>
</comment>
<proteinExistence type="predicted"/>
<evidence type="ECO:0000256" key="2">
    <source>
        <dbReference type="SAM" id="SignalP"/>
    </source>
</evidence>
<organism evidence="3 4">
    <name type="scientific">Endocarpon pusillum</name>
    <dbReference type="NCBI Taxonomy" id="364733"/>
    <lineage>
        <taxon>Eukaryota</taxon>
        <taxon>Fungi</taxon>
        <taxon>Dikarya</taxon>
        <taxon>Ascomycota</taxon>
        <taxon>Pezizomycotina</taxon>
        <taxon>Eurotiomycetes</taxon>
        <taxon>Chaetothyriomycetidae</taxon>
        <taxon>Verrucariales</taxon>
        <taxon>Verrucariaceae</taxon>
        <taxon>Endocarpon</taxon>
    </lineage>
</organism>
<evidence type="ECO:0000313" key="3">
    <source>
        <dbReference type="EMBL" id="KAF7506406.1"/>
    </source>
</evidence>
<reference evidence="3" key="1">
    <citation type="submission" date="2020-02" db="EMBL/GenBank/DDBJ databases">
        <authorList>
            <person name="Palmer J.M."/>
        </authorList>
    </citation>
    <scope>NUCLEOTIDE SEQUENCE</scope>
    <source>
        <strain evidence="3">EPUS1.4</strain>
        <tissue evidence="3">Thallus</tissue>
    </source>
</reference>
<dbReference type="Proteomes" id="UP000606974">
    <property type="component" value="Unassembled WGS sequence"/>
</dbReference>
<dbReference type="PANTHER" id="PTHR42047">
    <property type="entry name" value="PROTEIN, PUTATIVE (AFU_ORTHOLOGUE AFUA_6G03560)-RELATED"/>
    <property type="match status" value="1"/>
</dbReference>
<name>A0A8H7AG12_9EURO</name>